<gene>
    <name evidence="5" type="ORF">MTX78_09260</name>
</gene>
<dbReference type="Pfam" id="PF17963">
    <property type="entry name" value="Big_9"/>
    <property type="match status" value="1"/>
</dbReference>
<evidence type="ECO:0000313" key="5">
    <source>
        <dbReference type="EMBL" id="UOG76773.1"/>
    </source>
</evidence>
<dbReference type="SUPFAM" id="SSF49899">
    <property type="entry name" value="Concanavalin A-like lectins/glucanases"/>
    <property type="match status" value="1"/>
</dbReference>
<dbReference type="InterPro" id="IPR013783">
    <property type="entry name" value="Ig-like_fold"/>
</dbReference>
<feature type="signal peptide" evidence="2">
    <location>
        <begin position="1"/>
        <end position="37"/>
    </location>
</feature>
<evidence type="ECO:0000313" key="6">
    <source>
        <dbReference type="Proteomes" id="UP000831113"/>
    </source>
</evidence>
<feature type="region of interest" description="Disordered" evidence="1">
    <location>
        <begin position="940"/>
        <end position="959"/>
    </location>
</feature>
<dbReference type="RefSeq" id="WP_243801959.1">
    <property type="nucleotide sequence ID" value="NZ_CP094669.1"/>
</dbReference>
<reference evidence="5 6" key="1">
    <citation type="submission" date="2022-03" db="EMBL/GenBank/DDBJ databases">
        <title>Hymenobactersp. isolated from the air.</title>
        <authorList>
            <person name="Won M."/>
            <person name="Kwon S.-W."/>
        </authorList>
    </citation>
    <scope>NUCLEOTIDE SEQUENCE [LARGE SCALE GENOMIC DNA]</scope>
    <source>
        <strain evidence="5 6">KACC 21982</strain>
    </source>
</reference>
<accession>A0ABY4D2K8</accession>
<keyword evidence="2" id="KW-0732">Signal</keyword>
<sequence>MKTLFLPLSRYQFWLKFPGKTLLPTALLLGIVASAEAQTSNSFPRNVTFKGATESNFTISGSARLTGTGAPGDDAVGQGYLRLTSAEGNKAGSIIDNVGFDAPEGFTISFEFFAYGGNGADGFSVFLVDEAGQPATGFRIGASGGSLGYAQKTDAPASDGVSRGYIGIGIDEFGNFSNPTEGRVGGTGFVPDAVSIRGAGDGRATTDYPYLAGTRLGELGFSLDVPSARAQPGSADYRRAFIDVIPTGTGTSRTYDITVRIQHGTAVTTAVRQFRVSTPPSRLRLGFSGSTGGSTNVHEIRNLNIVQAPFAVDDVASTIFNTPVSLNVTSNDVAPGASINRATVDLDIDVPGIQDTRTIANKGTFTVSETGAVTFSPVSTFAGTVTLPYNVQDILSQLSSPANITIIVEGADVATSASGPSYATASSNVTYTMTTSNLGTQPATDVVPKLRLSPSVSSVGMTLPAGASYNDATGEVTFATIADLAVGAPAVINTVSFTVPANGTLIGTASSISSIPDPVGDNNTATITTTIGGSVNVITACATPGKDGPATLSGNSPIPNTYFPGTGTATSNGVSLITVGIAQAGTRPIEAGDLVLVMQMQGLDINTTNTSAYGTPSSNGIAGQYEYAVAANSVALTGGILTLASPLANTYENQDTPNGTTGIRHFQVIRVPQYSALTLTGTVTGAAWNGQTGGVLVLDVAGRTTMSGTGAGLDMTAKGFRGGGGAQYTSSAYSNADYRNSAGLLTLGAHGSKGEGTAGTPRFVYTGGNAVVNTNLLVEGYSNGSVGRGAAGNAGGGATDFAPVNNSGNAGGAGGGNGGVGGTGGFGYGSGPDGNGIHAIGGAAKLGDISKLVLGGGGGAGSTNRNNAHLSSGGTGGGVVILRTGSVSGTGTIQANGATAPDARADEGGGGGGAGGSVLLLASPPTGIAGGTGLSNLTVSVNGGNGSEGDNDNGGSYGPGGGGGGGVLYANGGLATSSVRGGSAGRAVATNPNSTYGAAAGSNGTATTNADATTNDGAISGAGACLPVLTASLEAITPQVRRTGDPGQPVQPASYKLTIVNTGGIAKDVRAIVALATNGVANNDGPFRYQSSGTTVLQRLANGVLSTLAAVTNYVAPTNNSITPTFSGLTIPAGATMVINFVSNVAGTALDNVAYQTTASISYSDPTRSSTSRTISPTGFYEAGGEVPGSNYSGASSTAEDVTVLRPLPVELKRFEAAAAGLNADLTWVTATELQNDHFAIERSLDGHTFDQIGVVKGQGTSSKETAYRHTDVGAGRLSLKPIYYRLRQVDRDGSSSYSPIRVVRFERGTKLAIALYPNPHQGTATLDLSALPATASRIEVLDLSGRVLRRVELLGGLKHALDLNALPLGSYLVRVRNAETVLTLPMIRN</sequence>
<name>A0ABY4D2K8_9BACT</name>
<dbReference type="Proteomes" id="UP000831113">
    <property type="component" value="Chromosome"/>
</dbReference>
<dbReference type="Gene3D" id="2.60.40.10">
    <property type="entry name" value="Immunoglobulins"/>
    <property type="match status" value="1"/>
</dbReference>
<dbReference type="Gene3D" id="2.60.120.200">
    <property type="match status" value="1"/>
</dbReference>
<feature type="chain" id="PRO_5046288693" evidence="2">
    <location>
        <begin position="38"/>
        <end position="1390"/>
    </location>
</feature>
<keyword evidence="6" id="KW-1185">Reference proteome</keyword>
<organism evidence="5 6">
    <name type="scientific">Hymenobacter tibetensis</name>
    <dbReference type="NCBI Taxonomy" id="497967"/>
    <lineage>
        <taxon>Bacteria</taxon>
        <taxon>Pseudomonadati</taxon>
        <taxon>Bacteroidota</taxon>
        <taxon>Cytophagia</taxon>
        <taxon>Cytophagales</taxon>
        <taxon>Hymenobacteraceae</taxon>
        <taxon>Hymenobacter</taxon>
    </lineage>
</organism>
<evidence type="ECO:0000256" key="1">
    <source>
        <dbReference type="SAM" id="MobiDB-lite"/>
    </source>
</evidence>
<dbReference type="Pfam" id="PF01345">
    <property type="entry name" value="DUF11"/>
    <property type="match status" value="1"/>
</dbReference>
<dbReference type="InterPro" id="IPR013320">
    <property type="entry name" value="ConA-like_dom_sf"/>
</dbReference>
<proteinExistence type="predicted"/>
<protein>
    <submittedName>
        <fullName evidence="5">T9SS type A sorting domain-containing protein</fullName>
    </submittedName>
</protein>
<evidence type="ECO:0000256" key="2">
    <source>
        <dbReference type="SAM" id="SignalP"/>
    </source>
</evidence>
<evidence type="ECO:0000259" key="4">
    <source>
        <dbReference type="Pfam" id="PF18962"/>
    </source>
</evidence>
<dbReference type="InterPro" id="IPR001434">
    <property type="entry name" value="OmcB-like_DUF11"/>
</dbReference>
<dbReference type="EMBL" id="CP094669">
    <property type="protein sequence ID" value="UOG76773.1"/>
    <property type="molecule type" value="Genomic_DNA"/>
</dbReference>
<dbReference type="NCBIfam" id="TIGR04183">
    <property type="entry name" value="Por_Secre_tail"/>
    <property type="match status" value="1"/>
</dbReference>
<dbReference type="InterPro" id="IPR026444">
    <property type="entry name" value="Secre_tail"/>
</dbReference>
<evidence type="ECO:0000259" key="3">
    <source>
        <dbReference type="Pfam" id="PF01345"/>
    </source>
</evidence>
<feature type="domain" description="Secretion system C-terminal sorting" evidence="4">
    <location>
        <begin position="1316"/>
        <end position="1381"/>
    </location>
</feature>
<feature type="domain" description="DUF11" evidence="3">
    <location>
        <begin position="422"/>
        <end position="528"/>
    </location>
</feature>
<dbReference type="Pfam" id="PF18962">
    <property type="entry name" value="Por_Secre_tail"/>
    <property type="match status" value="1"/>
</dbReference>